<name>A0ABT4BI90_9ACTN</name>
<reference evidence="1" key="1">
    <citation type="submission" date="2022-11" db="EMBL/GenBank/DDBJ databases">
        <authorList>
            <person name="Somphong A."/>
            <person name="Phongsopitanun W."/>
        </authorList>
    </citation>
    <scope>NUCLEOTIDE SEQUENCE</scope>
    <source>
        <strain evidence="1">Pm04-4</strain>
    </source>
</reference>
<dbReference type="RefSeq" id="WP_267569916.1">
    <property type="nucleotide sequence ID" value="NZ_JAPNTZ010000025.1"/>
</dbReference>
<protein>
    <submittedName>
        <fullName evidence="1">Uncharacterized protein</fullName>
    </submittedName>
</protein>
<gene>
    <name evidence="1" type="ORF">OWR29_45505</name>
</gene>
<dbReference type="Proteomes" id="UP001151002">
    <property type="component" value="Unassembled WGS sequence"/>
</dbReference>
<comment type="caution">
    <text evidence="1">The sequence shown here is derived from an EMBL/GenBank/DDBJ whole genome shotgun (WGS) entry which is preliminary data.</text>
</comment>
<keyword evidence="2" id="KW-1185">Reference proteome</keyword>
<proteinExistence type="predicted"/>
<accession>A0ABT4BI90</accession>
<organism evidence="1 2">
    <name type="scientific">Paractinoplanes pyxinae</name>
    <dbReference type="NCBI Taxonomy" id="2997416"/>
    <lineage>
        <taxon>Bacteria</taxon>
        <taxon>Bacillati</taxon>
        <taxon>Actinomycetota</taxon>
        <taxon>Actinomycetes</taxon>
        <taxon>Micromonosporales</taxon>
        <taxon>Micromonosporaceae</taxon>
        <taxon>Paractinoplanes</taxon>
    </lineage>
</organism>
<sequence>MLNDEFRVGDVLRISCPFTDAQVTGVSSSDVSIRWPWWRRDPDTEWIEWNGDVAVARGPGTYGWADELFRTEPSAELLRAGMPCRVGIPPTVVHVIEVQSFDPPLETGRLPRPHREIVVLPRGVPVDPDAIEQGNGINPDDDIPMAFDLVFRPYSFLRLGDDVVDRDGRAWRFDGPWDWHAYDERSGIPAWPLQLMADGGGLVPATATGSHQSEIARWRSAAL</sequence>
<dbReference type="EMBL" id="JAPNTZ010000025">
    <property type="protein sequence ID" value="MCY1145303.1"/>
    <property type="molecule type" value="Genomic_DNA"/>
</dbReference>
<evidence type="ECO:0000313" key="2">
    <source>
        <dbReference type="Proteomes" id="UP001151002"/>
    </source>
</evidence>
<evidence type="ECO:0000313" key="1">
    <source>
        <dbReference type="EMBL" id="MCY1145303.1"/>
    </source>
</evidence>